<protein>
    <recommendedName>
        <fullName evidence="2 10">FAD:protein FMN transferase</fullName>
        <ecNumber evidence="1 10">2.7.1.180</ecNumber>
    </recommendedName>
    <alternativeName>
        <fullName evidence="8 10">Flavin transferase</fullName>
    </alternativeName>
</protein>
<dbReference type="InterPro" id="IPR024932">
    <property type="entry name" value="ApbE"/>
</dbReference>
<dbReference type="SUPFAM" id="SSF143631">
    <property type="entry name" value="ApbE-like"/>
    <property type="match status" value="1"/>
</dbReference>
<sequence>MARSNRRRKLNLSLGLLILPFLQINCTNPSDDTGFETLPVKKENLITLYGNTQGTTYAILCNDPIQLEQEEIDQTLSHFDTALSTYIPTSIISKFNEAPAGRFTYKDTFQYFNDCMKVSTIIYNQTKGAFDPSVFPLLEDWGFLKDITEIPDSNTVKETKKRTGFRPNYHYEFYPSETAASTIIKKTPGFKLVFNAIAQGQSVDVIADLLAAKGAKNYFIEVGGELRVHGKNAEGNNWTIGIDKPIENSTANNREIMEIIALENKAVATSGSYRQFYEKSGKKYSHTIDPATGFPVTHQLLSVTVIANDCASADGYATAFMVMGTDKTKEFVATHPALDLDIYLIYNENNKLLSYASEGFKSIIK</sequence>
<dbReference type="InterPro" id="IPR003374">
    <property type="entry name" value="ApbE-like_sf"/>
</dbReference>
<dbReference type="EMBL" id="QKSB01000006">
    <property type="protein sequence ID" value="PZE16756.1"/>
    <property type="molecule type" value="Genomic_DNA"/>
</dbReference>
<evidence type="ECO:0000256" key="7">
    <source>
        <dbReference type="ARBA" id="ARBA00022842"/>
    </source>
</evidence>
<keyword evidence="7 10" id="KW-0460">Magnesium</keyword>
<evidence type="ECO:0000256" key="2">
    <source>
        <dbReference type="ARBA" id="ARBA00016337"/>
    </source>
</evidence>
<dbReference type="AlphaFoldDB" id="A0A2W1NFG5"/>
<comment type="similarity">
    <text evidence="10">Belongs to the ApbE family.</text>
</comment>
<organism evidence="13 14">
    <name type="scientific">Putridiphycobacter roseus</name>
    <dbReference type="NCBI Taxonomy" id="2219161"/>
    <lineage>
        <taxon>Bacteria</taxon>
        <taxon>Pseudomonadati</taxon>
        <taxon>Bacteroidota</taxon>
        <taxon>Flavobacteriia</taxon>
        <taxon>Flavobacteriales</taxon>
        <taxon>Crocinitomicaceae</taxon>
        <taxon>Putridiphycobacter</taxon>
    </lineage>
</organism>
<feature type="signal peptide" evidence="12">
    <location>
        <begin position="1"/>
        <end position="24"/>
    </location>
</feature>
<dbReference type="Gene3D" id="3.10.520.10">
    <property type="entry name" value="ApbE-like domains"/>
    <property type="match status" value="1"/>
</dbReference>
<feature type="binding site" evidence="11">
    <location>
        <position position="318"/>
    </location>
    <ligand>
        <name>Mg(2+)</name>
        <dbReference type="ChEBI" id="CHEBI:18420"/>
    </ligand>
</feature>
<evidence type="ECO:0000313" key="13">
    <source>
        <dbReference type="EMBL" id="PZE16756.1"/>
    </source>
</evidence>
<evidence type="ECO:0000256" key="8">
    <source>
        <dbReference type="ARBA" id="ARBA00031306"/>
    </source>
</evidence>
<evidence type="ECO:0000256" key="3">
    <source>
        <dbReference type="ARBA" id="ARBA00022630"/>
    </source>
</evidence>
<dbReference type="PIRSF" id="PIRSF006268">
    <property type="entry name" value="ApbE"/>
    <property type="match status" value="1"/>
</dbReference>
<name>A0A2W1NFG5_9FLAO</name>
<feature type="binding site" evidence="11">
    <location>
        <position position="196"/>
    </location>
    <ligand>
        <name>Mg(2+)</name>
        <dbReference type="ChEBI" id="CHEBI:18420"/>
    </ligand>
</feature>
<feature type="chain" id="PRO_5039955478" description="FAD:protein FMN transferase" evidence="12">
    <location>
        <begin position="25"/>
        <end position="365"/>
    </location>
</feature>
<comment type="cofactor">
    <cofactor evidence="11">
        <name>Mg(2+)</name>
        <dbReference type="ChEBI" id="CHEBI:18420"/>
    </cofactor>
    <cofactor evidence="11">
        <name>Mn(2+)</name>
        <dbReference type="ChEBI" id="CHEBI:29035"/>
    </cofactor>
    <text evidence="11">Magnesium. Can also use manganese.</text>
</comment>
<keyword evidence="6 10" id="KW-0274">FAD</keyword>
<evidence type="ECO:0000256" key="11">
    <source>
        <dbReference type="PIRSR" id="PIRSR006268-2"/>
    </source>
</evidence>
<dbReference type="GO" id="GO:0016740">
    <property type="term" value="F:transferase activity"/>
    <property type="evidence" value="ECO:0007669"/>
    <property type="project" value="UniProtKB-UniRule"/>
</dbReference>
<gene>
    <name evidence="13" type="ORF">DNU06_10880</name>
</gene>
<keyword evidence="5 10" id="KW-0479">Metal-binding</keyword>
<evidence type="ECO:0000256" key="12">
    <source>
        <dbReference type="SAM" id="SignalP"/>
    </source>
</evidence>
<keyword evidence="3 10" id="KW-0285">Flavoprotein</keyword>
<evidence type="ECO:0000313" key="14">
    <source>
        <dbReference type="Proteomes" id="UP000249248"/>
    </source>
</evidence>
<dbReference type="GO" id="GO:0046872">
    <property type="term" value="F:metal ion binding"/>
    <property type="evidence" value="ECO:0007669"/>
    <property type="project" value="UniProtKB-UniRule"/>
</dbReference>
<dbReference type="OrthoDB" id="9778595at2"/>
<keyword evidence="4 10" id="KW-0808">Transferase</keyword>
<reference evidence="13 14" key="1">
    <citation type="submission" date="2018-06" db="EMBL/GenBank/DDBJ databases">
        <title>The draft genome sequence of Crocinitomix sp. SM1701.</title>
        <authorList>
            <person name="Zhang X."/>
        </authorList>
    </citation>
    <scope>NUCLEOTIDE SEQUENCE [LARGE SCALE GENOMIC DNA]</scope>
    <source>
        <strain evidence="13 14">SM1701</strain>
    </source>
</reference>
<evidence type="ECO:0000256" key="6">
    <source>
        <dbReference type="ARBA" id="ARBA00022827"/>
    </source>
</evidence>
<comment type="catalytic activity">
    <reaction evidence="9 10">
        <text>L-threonyl-[protein] + FAD = FMN-L-threonyl-[protein] + AMP + H(+)</text>
        <dbReference type="Rhea" id="RHEA:36847"/>
        <dbReference type="Rhea" id="RHEA-COMP:11060"/>
        <dbReference type="Rhea" id="RHEA-COMP:11061"/>
        <dbReference type="ChEBI" id="CHEBI:15378"/>
        <dbReference type="ChEBI" id="CHEBI:30013"/>
        <dbReference type="ChEBI" id="CHEBI:57692"/>
        <dbReference type="ChEBI" id="CHEBI:74257"/>
        <dbReference type="ChEBI" id="CHEBI:456215"/>
        <dbReference type="EC" id="2.7.1.180"/>
    </reaction>
</comment>
<dbReference type="EC" id="2.7.1.180" evidence="1 10"/>
<dbReference type="RefSeq" id="WP_111063365.1">
    <property type="nucleotide sequence ID" value="NZ_JBHUCU010000007.1"/>
</dbReference>
<evidence type="ECO:0000256" key="1">
    <source>
        <dbReference type="ARBA" id="ARBA00011955"/>
    </source>
</evidence>
<proteinExistence type="inferred from homology"/>
<dbReference type="Proteomes" id="UP000249248">
    <property type="component" value="Unassembled WGS sequence"/>
</dbReference>
<evidence type="ECO:0000256" key="10">
    <source>
        <dbReference type="PIRNR" id="PIRNR006268"/>
    </source>
</evidence>
<evidence type="ECO:0000256" key="5">
    <source>
        <dbReference type="ARBA" id="ARBA00022723"/>
    </source>
</evidence>
<accession>A0A2W1NFG5</accession>
<dbReference type="Pfam" id="PF02424">
    <property type="entry name" value="ApbE"/>
    <property type="match status" value="1"/>
</dbReference>
<dbReference type="PANTHER" id="PTHR30040">
    <property type="entry name" value="THIAMINE BIOSYNTHESIS LIPOPROTEIN APBE"/>
    <property type="match status" value="1"/>
</dbReference>
<feature type="binding site" evidence="11">
    <location>
        <position position="314"/>
    </location>
    <ligand>
        <name>Mg(2+)</name>
        <dbReference type="ChEBI" id="CHEBI:18420"/>
    </ligand>
</feature>
<comment type="caution">
    <text evidence="13">The sequence shown here is derived from an EMBL/GenBank/DDBJ whole genome shotgun (WGS) entry which is preliminary data.</text>
</comment>
<evidence type="ECO:0000256" key="4">
    <source>
        <dbReference type="ARBA" id="ARBA00022679"/>
    </source>
</evidence>
<evidence type="ECO:0000256" key="9">
    <source>
        <dbReference type="ARBA" id="ARBA00048540"/>
    </source>
</evidence>
<keyword evidence="12" id="KW-0732">Signal</keyword>
<keyword evidence="14" id="KW-1185">Reference proteome</keyword>
<dbReference type="PANTHER" id="PTHR30040:SF2">
    <property type="entry name" value="FAD:PROTEIN FMN TRANSFERASE"/>
    <property type="match status" value="1"/>
</dbReference>